<dbReference type="SUPFAM" id="SSF46955">
    <property type="entry name" value="Putative DNA-binding domain"/>
    <property type="match status" value="1"/>
</dbReference>
<evidence type="ECO:0000259" key="1">
    <source>
        <dbReference type="Pfam" id="PF12728"/>
    </source>
</evidence>
<accession>A0ABS1D1P6</accession>
<sequence length="125" mass="13683">MVRRASRSAFKSKMHPLHATRSMVMVPQPQGIPPRFGRPRGILVMGKMPSFKPARSPAPAARRAAPGLLSVPAVAERLDVSVKTVRRMIDAGELPAHRVGRLVRVSADDLLVFLARCRFGVPVSR</sequence>
<comment type="caution">
    <text evidence="2">The sequence shown here is derived from an EMBL/GenBank/DDBJ whole genome shotgun (WGS) entry which is preliminary data.</text>
</comment>
<evidence type="ECO:0000313" key="3">
    <source>
        <dbReference type="Proteomes" id="UP000697995"/>
    </source>
</evidence>
<dbReference type="Pfam" id="PF12728">
    <property type="entry name" value="HTH_17"/>
    <property type="match status" value="1"/>
</dbReference>
<gene>
    <name evidence="2" type="ORF">CKO45_16605</name>
</gene>
<dbReference type="Proteomes" id="UP000697995">
    <property type="component" value="Unassembled WGS sequence"/>
</dbReference>
<keyword evidence="3" id="KW-1185">Reference proteome</keyword>
<feature type="domain" description="Helix-turn-helix" evidence="1">
    <location>
        <begin position="68"/>
        <end position="118"/>
    </location>
</feature>
<dbReference type="EMBL" id="NRSG01000129">
    <property type="protein sequence ID" value="MBK1659854.1"/>
    <property type="molecule type" value="Genomic_DNA"/>
</dbReference>
<dbReference type="RefSeq" id="WP_207191664.1">
    <property type="nucleotide sequence ID" value="NZ_NRSG01000129.1"/>
</dbReference>
<proteinExistence type="predicted"/>
<dbReference type="InterPro" id="IPR010093">
    <property type="entry name" value="SinI_DNA-bd"/>
</dbReference>
<protein>
    <recommendedName>
        <fullName evidence="1">Helix-turn-helix domain-containing protein</fullName>
    </recommendedName>
</protein>
<dbReference type="InterPro" id="IPR041657">
    <property type="entry name" value="HTH_17"/>
</dbReference>
<name>A0ABS1D1P6_9PROT</name>
<evidence type="ECO:0000313" key="2">
    <source>
        <dbReference type="EMBL" id="MBK1659854.1"/>
    </source>
</evidence>
<dbReference type="NCBIfam" id="TIGR01764">
    <property type="entry name" value="excise"/>
    <property type="match status" value="1"/>
</dbReference>
<reference evidence="2 3" key="1">
    <citation type="journal article" date="2020" name="Microorganisms">
        <title>Osmotic Adaptation and Compatible Solute Biosynthesis of Phototrophic Bacteria as Revealed from Genome Analyses.</title>
        <authorList>
            <person name="Imhoff J.F."/>
            <person name="Rahn T."/>
            <person name="Kunzel S."/>
            <person name="Keller A."/>
            <person name="Neulinger S.C."/>
        </authorList>
    </citation>
    <scope>NUCLEOTIDE SEQUENCE [LARGE SCALE GENOMIC DNA]</scope>
    <source>
        <strain evidence="2 3">DSM 15382</strain>
    </source>
</reference>
<organism evidence="2 3">
    <name type="scientific">Paracraurococcus ruber</name>
    <dbReference type="NCBI Taxonomy" id="77675"/>
    <lineage>
        <taxon>Bacteria</taxon>
        <taxon>Pseudomonadati</taxon>
        <taxon>Pseudomonadota</taxon>
        <taxon>Alphaproteobacteria</taxon>
        <taxon>Acetobacterales</taxon>
        <taxon>Roseomonadaceae</taxon>
        <taxon>Paracraurococcus</taxon>
    </lineage>
</organism>
<dbReference type="InterPro" id="IPR009061">
    <property type="entry name" value="DNA-bd_dom_put_sf"/>
</dbReference>